<protein>
    <recommendedName>
        <fullName evidence="2">RING-type E3 ubiquitin transferase</fullName>
        <ecNumber evidence="2">2.3.2.27</ecNumber>
    </recommendedName>
</protein>
<keyword evidence="5" id="KW-0479">Metal-binding</keyword>
<comment type="subcellular location">
    <subcellularLocation>
        <location evidence="4">Nucleus</location>
        <location evidence="4">Nuclear body</location>
    </subcellularLocation>
</comment>
<dbReference type="SUPFAM" id="SSF57850">
    <property type="entry name" value="RING/U-box"/>
    <property type="match status" value="1"/>
</dbReference>
<keyword evidence="10" id="KW-1185">Reference proteome</keyword>
<evidence type="ECO:0000256" key="4">
    <source>
        <dbReference type="ARBA" id="ARBA00034306"/>
    </source>
</evidence>
<evidence type="ECO:0000256" key="5">
    <source>
        <dbReference type="PROSITE-ProRule" id="PRU00175"/>
    </source>
</evidence>
<evidence type="ECO:0000256" key="6">
    <source>
        <dbReference type="SAM" id="Coils"/>
    </source>
</evidence>
<dbReference type="Pfam" id="PF23419">
    <property type="entry name" value="WD40_RFWD3"/>
    <property type="match status" value="1"/>
</dbReference>
<evidence type="ECO:0000256" key="7">
    <source>
        <dbReference type="SAM" id="MobiDB-lite"/>
    </source>
</evidence>
<dbReference type="PANTHER" id="PTHR16047">
    <property type="entry name" value="RFWD3 PROTEIN"/>
    <property type="match status" value="1"/>
</dbReference>
<keyword evidence="3" id="KW-0853">WD repeat</keyword>
<sequence>MENVELISLEDQDEEEHEDEEEESEDEDDDDDYEEDELIPSLATSPSVLQAGAVYHVAESNDLKSSKGKLGSQENVDGVGDLNEAEIEGLCCSICYEAWTSGGEHQICCLPCGHIYGLSCIKKWIRQRSRGKCPQCKRRCTLEDVRVLYAERLCVFDEKLQKKVRSLEAKCASLEQKNADCCKKEVEAQEREADLHLKVKELTEACLLCMLFKHKLVQKTKYLENLLIDRQRELFTSKLGYQRRVNGTILVHNYFAFLEFQVDGGRYFDMDASGQLMIVARRLNGIGGKSVLTKISLIDPSVREDIHLPSNTKAVRAVCVRPCSRLALIASLGKKLSIVSTESNNTVLTYDLPAPAWSCSWDIDSSHHVYAGLQNGMVLSFDMRQTNMPLESRSGMSCNPVHTLISVAPDSSSSSRTLLTASQIGICEWNIGSGEERPHLIPESKNQGQVCISFAHCNDDIVATFRPKIEMSTRMDVSQSLPTPSMSCGVEGSNMFYKRSGAWSYKKTGYLVTEVDSIRLPKSCIINKPNHSPMFVVANEVTSELVLHDMTKMVVVQCFRTPKNQIWDIRCTQIWNSCVLGCLSGDVVQLYTST</sequence>
<comment type="catalytic activity">
    <reaction evidence="1">
        <text>S-ubiquitinyl-[E2 ubiquitin-conjugating enzyme]-L-cysteine + [acceptor protein]-L-lysine = [E2 ubiquitin-conjugating enzyme]-L-cysteine + N(6)-ubiquitinyl-[acceptor protein]-L-lysine.</text>
        <dbReference type="EC" id="2.3.2.27"/>
    </reaction>
</comment>
<evidence type="ECO:0000313" key="10">
    <source>
        <dbReference type="Proteomes" id="UP000326396"/>
    </source>
</evidence>
<dbReference type="GO" id="GO:0036297">
    <property type="term" value="P:interstrand cross-link repair"/>
    <property type="evidence" value="ECO:0007669"/>
    <property type="project" value="InterPro"/>
</dbReference>
<dbReference type="InterPro" id="IPR001841">
    <property type="entry name" value="Znf_RING"/>
</dbReference>
<dbReference type="OrthoDB" id="5600418at2759"/>
<feature type="region of interest" description="Disordered" evidence="7">
    <location>
        <begin position="1"/>
        <end position="43"/>
    </location>
</feature>
<evidence type="ECO:0000259" key="8">
    <source>
        <dbReference type="PROSITE" id="PS50089"/>
    </source>
</evidence>
<evidence type="ECO:0000256" key="2">
    <source>
        <dbReference type="ARBA" id="ARBA00012483"/>
    </source>
</evidence>
<dbReference type="InterPro" id="IPR036322">
    <property type="entry name" value="WD40_repeat_dom_sf"/>
</dbReference>
<dbReference type="InterPro" id="IPR037381">
    <property type="entry name" value="RFWD3"/>
</dbReference>
<evidence type="ECO:0000256" key="1">
    <source>
        <dbReference type="ARBA" id="ARBA00000900"/>
    </source>
</evidence>
<dbReference type="AlphaFoldDB" id="A0A5N6PZ30"/>
<dbReference type="EC" id="2.3.2.27" evidence="2"/>
<dbReference type="InterPro" id="IPR013083">
    <property type="entry name" value="Znf_RING/FYVE/PHD"/>
</dbReference>
<keyword evidence="5" id="KW-0863">Zinc-finger</keyword>
<dbReference type="PANTHER" id="PTHR16047:SF13">
    <property type="entry name" value="E3 UBIQUITIN-PROTEIN LIGASE RFWD3"/>
    <property type="match status" value="1"/>
</dbReference>
<organism evidence="9 10">
    <name type="scientific">Mikania micrantha</name>
    <name type="common">bitter vine</name>
    <dbReference type="NCBI Taxonomy" id="192012"/>
    <lineage>
        <taxon>Eukaryota</taxon>
        <taxon>Viridiplantae</taxon>
        <taxon>Streptophyta</taxon>
        <taxon>Embryophyta</taxon>
        <taxon>Tracheophyta</taxon>
        <taxon>Spermatophyta</taxon>
        <taxon>Magnoliopsida</taxon>
        <taxon>eudicotyledons</taxon>
        <taxon>Gunneridae</taxon>
        <taxon>Pentapetalae</taxon>
        <taxon>asterids</taxon>
        <taxon>campanulids</taxon>
        <taxon>Asterales</taxon>
        <taxon>Asteraceae</taxon>
        <taxon>Asteroideae</taxon>
        <taxon>Heliantheae alliance</taxon>
        <taxon>Eupatorieae</taxon>
        <taxon>Mikania</taxon>
    </lineage>
</organism>
<dbReference type="Pfam" id="PF13639">
    <property type="entry name" value="zf-RING_2"/>
    <property type="match status" value="1"/>
</dbReference>
<dbReference type="SUPFAM" id="SSF50978">
    <property type="entry name" value="WD40 repeat-like"/>
    <property type="match status" value="1"/>
</dbReference>
<evidence type="ECO:0000313" key="9">
    <source>
        <dbReference type="EMBL" id="KAD7477147.1"/>
    </source>
</evidence>
<keyword evidence="5" id="KW-0862">Zinc</keyword>
<gene>
    <name evidence="9" type="ORF">E3N88_00283</name>
</gene>
<dbReference type="GO" id="GO:0016567">
    <property type="term" value="P:protein ubiquitination"/>
    <property type="evidence" value="ECO:0007669"/>
    <property type="project" value="InterPro"/>
</dbReference>
<dbReference type="PROSITE" id="PS50089">
    <property type="entry name" value="ZF_RING_2"/>
    <property type="match status" value="1"/>
</dbReference>
<feature type="domain" description="RING-type" evidence="8">
    <location>
        <begin position="92"/>
        <end position="137"/>
    </location>
</feature>
<dbReference type="GO" id="GO:0008270">
    <property type="term" value="F:zinc ion binding"/>
    <property type="evidence" value="ECO:0007669"/>
    <property type="project" value="UniProtKB-KW"/>
</dbReference>
<dbReference type="GO" id="GO:0061630">
    <property type="term" value="F:ubiquitin protein ligase activity"/>
    <property type="evidence" value="ECO:0007669"/>
    <property type="project" value="UniProtKB-EC"/>
</dbReference>
<feature type="compositionally biased region" description="Acidic residues" evidence="7">
    <location>
        <begin position="8"/>
        <end position="38"/>
    </location>
</feature>
<reference evidence="9 10" key="1">
    <citation type="submission" date="2019-05" db="EMBL/GenBank/DDBJ databases">
        <title>Mikania micrantha, genome provides insights into the molecular mechanism of rapid growth.</title>
        <authorList>
            <person name="Liu B."/>
        </authorList>
    </citation>
    <scope>NUCLEOTIDE SEQUENCE [LARGE SCALE GENOMIC DNA]</scope>
    <source>
        <strain evidence="9">NLD-2019</strain>
        <tissue evidence="9">Leaf</tissue>
    </source>
</reference>
<dbReference type="GO" id="GO:0016604">
    <property type="term" value="C:nuclear body"/>
    <property type="evidence" value="ECO:0007669"/>
    <property type="project" value="UniProtKB-SubCell"/>
</dbReference>
<keyword evidence="6" id="KW-0175">Coiled coil</keyword>
<dbReference type="SMART" id="SM00184">
    <property type="entry name" value="RING"/>
    <property type="match status" value="1"/>
</dbReference>
<dbReference type="Gene3D" id="3.30.40.10">
    <property type="entry name" value="Zinc/RING finger domain, C3HC4 (zinc finger)"/>
    <property type="match status" value="1"/>
</dbReference>
<proteinExistence type="predicted"/>
<accession>A0A5N6PZ30</accession>
<feature type="coiled-coil region" evidence="6">
    <location>
        <begin position="157"/>
        <end position="184"/>
    </location>
</feature>
<dbReference type="InterPro" id="IPR015943">
    <property type="entry name" value="WD40/YVTN_repeat-like_dom_sf"/>
</dbReference>
<dbReference type="EMBL" id="SZYD01000001">
    <property type="protein sequence ID" value="KAD7477147.1"/>
    <property type="molecule type" value="Genomic_DNA"/>
</dbReference>
<evidence type="ECO:0000256" key="3">
    <source>
        <dbReference type="ARBA" id="ARBA00022574"/>
    </source>
</evidence>
<comment type="caution">
    <text evidence="9">The sequence shown here is derived from an EMBL/GenBank/DDBJ whole genome shotgun (WGS) entry which is preliminary data.</text>
</comment>
<name>A0A5N6PZ30_9ASTR</name>
<dbReference type="Proteomes" id="UP000326396">
    <property type="component" value="Linkage Group LG1"/>
</dbReference>
<dbReference type="CDD" id="cd16450">
    <property type="entry name" value="mRING-C3HGC3_RFWD3"/>
    <property type="match status" value="1"/>
</dbReference>
<dbReference type="InterPro" id="IPR056527">
    <property type="entry name" value="WD40_RFWD3"/>
</dbReference>
<dbReference type="Gene3D" id="2.130.10.10">
    <property type="entry name" value="YVTN repeat-like/Quinoprotein amine dehydrogenase"/>
    <property type="match status" value="1"/>
</dbReference>